<dbReference type="Proteomes" id="UP000242205">
    <property type="component" value="Chromosome"/>
</dbReference>
<sequence>MNTIATHRALRAVKHVARIVPIEPQPDTPPEFGAREIERHVQAVITENDFRPEPMVRSHRAKLAAALRYLGERWIGHPARRLGRQVHEHRDGIVASVSLALGTPVVLAHSMGWLA</sequence>
<evidence type="ECO:0000313" key="1">
    <source>
        <dbReference type="EMBL" id="AUN95432.1"/>
    </source>
</evidence>
<protein>
    <submittedName>
        <fullName evidence="1">Uncharacterized protein</fullName>
    </submittedName>
</protein>
<reference evidence="1 2" key="1">
    <citation type="submission" date="2018-01" db="EMBL/GenBank/DDBJ databases">
        <authorList>
            <person name="Fu G.-Y."/>
        </authorList>
    </citation>
    <scope>NUCLEOTIDE SEQUENCE [LARGE SCALE GENOMIC DNA]</scope>
    <source>
        <strain evidence="1 2">SY39</strain>
    </source>
</reference>
<name>A0A2I6S866_9RHOO</name>
<evidence type="ECO:0000313" key="2">
    <source>
        <dbReference type="Proteomes" id="UP000242205"/>
    </source>
</evidence>
<dbReference type="RefSeq" id="WP_102247481.1">
    <property type="nucleotide sequence ID" value="NZ_CP025682.1"/>
</dbReference>
<dbReference type="AlphaFoldDB" id="A0A2I6S866"/>
<proteinExistence type="predicted"/>
<accession>A0A2I6S866</accession>
<dbReference type="KEGG" id="atw:C0099_11130"/>
<dbReference type="EMBL" id="CP025682">
    <property type="protein sequence ID" value="AUN95432.1"/>
    <property type="molecule type" value="Genomic_DNA"/>
</dbReference>
<organism evidence="1 2">
    <name type="scientific">Pseudazoarcus pumilus</name>
    <dbReference type="NCBI Taxonomy" id="2067960"/>
    <lineage>
        <taxon>Bacteria</taxon>
        <taxon>Pseudomonadati</taxon>
        <taxon>Pseudomonadota</taxon>
        <taxon>Betaproteobacteria</taxon>
        <taxon>Rhodocyclales</taxon>
        <taxon>Zoogloeaceae</taxon>
        <taxon>Pseudazoarcus</taxon>
    </lineage>
</organism>
<gene>
    <name evidence="1" type="ORF">C0099_11130</name>
</gene>
<keyword evidence="2" id="KW-1185">Reference proteome</keyword>